<evidence type="ECO:0000256" key="7">
    <source>
        <dbReference type="SAM" id="SignalP"/>
    </source>
</evidence>
<dbReference type="CDD" id="cd06257">
    <property type="entry name" value="DnaJ"/>
    <property type="match status" value="1"/>
</dbReference>
<dbReference type="Proteomes" id="UP001152747">
    <property type="component" value="Unassembled WGS sequence"/>
</dbReference>
<name>A0A9P1I563_9PELO</name>
<dbReference type="GO" id="GO:0005789">
    <property type="term" value="C:endoplasmic reticulum membrane"/>
    <property type="evidence" value="ECO:0007669"/>
    <property type="project" value="UniProtKB-SubCell"/>
</dbReference>
<dbReference type="GO" id="GO:0051787">
    <property type="term" value="F:misfolded protein binding"/>
    <property type="evidence" value="ECO:0007669"/>
    <property type="project" value="TreeGrafter"/>
</dbReference>
<dbReference type="PRINTS" id="PR00625">
    <property type="entry name" value="JDOMAIN"/>
</dbReference>
<feature type="domain" description="Thioredoxin" evidence="9">
    <location>
        <begin position="394"/>
        <end position="545"/>
    </location>
</feature>
<comment type="subcellular location">
    <subcellularLocation>
        <location evidence="1">Endoplasmic reticulum membrane</location>
        <topology evidence="1">Single-pass type IV membrane protein</topology>
    </subcellularLocation>
</comment>
<evidence type="ECO:0000256" key="1">
    <source>
        <dbReference type="ARBA" id="ARBA00004163"/>
    </source>
</evidence>
<dbReference type="OrthoDB" id="5810603at2759"/>
<dbReference type="PROSITE" id="PS00194">
    <property type="entry name" value="THIOREDOXIN_1"/>
    <property type="match status" value="2"/>
</dbReference>
<dbReference type="SUPFAM" id="SSF46565">
    <property type="entry name" value="Chaperone J-domain"/>
    <property type="match status" value="1"/>
</dbReference>
<dbReference type="EMBL" id="CANHGI010000001">
    <property type="protein sequence ID" value="CAI5438897.1"/>
    <property type="molecule type" value="Genomic_DNA"/>
</dbReference>
<evidence type="ECO:0000256" key="3">
    <source>
        <dbReference type="ARBA" id="ARBA00020921"/>
    </source>
</evidence>
<dbReference type="GO" id="GO:0006914">
    <property type="term" value="P:autophagy"/>
    <property type="evidence" value="ECO:0007669"/>
    <property type="project" value="UniProtKB-KW"/>
</dbReference>
<feature type="signal peptide" evidence="7">
    <location>
        <begin position="1"/>
        <end position="16"/>
    </location>
</feature>
<dbReference type="AlphaFoldDB" id="A0A9P1I563"/>
<dbReference type="InterPro" id="IPR035674">
    <property type="entry name" value="ERdj5_TRX_C"/>
</dbReference>
<evidence type="ECO:0000313" key="10">
    <source>
        <dbReference type="EMBL" id="CAI5438897.1"/>
    </source>
</evidence>
<dbReference type="InterPro" id="IPR036869">
    <property type="entry name" value="J_dom_sf"/>
</dbReference>
<evidence type="ECO:0000256" key="6">
    <source>
        <dbReference type="ARBA" id="ARBA00035043"/>
    </source>
</evidence>
<comment type="function">
    <text evidence="5">Plays an important role in regulating the size of autophagosomes during the formation process.</text>
</comment>
<keyword evidence="11" id="KW-1185">Reference proteome</keyword>
<feature type="domain" description="J" evidence="8">
    <location>
        <begin position="18"/>
        <end position="83"/>
    </location>
</feature>
<proteinExistence type="predicted"/>
<gene>
    <name evidence="10" type="ORF">CAMP_LOCUS1534</name>
</gene>
<evidence type="ECO:0000259" key="9">
    <source>
        <dbReference type="PROSITE" id="PS51352"/>
    </source>
</evidence>
<feature type="domain" description="Thioredoxin" evidence="9">
    <location>
        <begin position="98"/>
        <end position="217"/>
    </location>
</feature>
<comment type="caution">
    <text evidence="10">The sequence shown here is derived from an EMBL/GenBank/DDBJ whole genome shotgun (WGS) entry which is preliminary data.</text>
</comment>
<dbReference type="PROSITE" id="PS51352">
    <property type="entry name" value="THIOREDOXIN_2"/>
    <property type="match status" value="3"/>
</dbReference>
<dbReference type="InterPro" id="IPR013766">
    <property type="entry name" value="Thioredoxin_domain"/>
</dbReference>
<evidence type="ECO:0000259" key="8">
    <source>
        <dbReference type="PROSITE" id="PS50076"/>
    </source>
</evidence>
<reference evidence="10" key="1">
    <citation type="submission" date="2022-11" db="EMBL/GenBank/DDBJ databases">
        <authorList>
            <person name="Kikuchi T."/>
        </authorList>
    </citation>
    <scope>NUCLEOTIDE SEQUENCE</scope>
    <source>
        <strain evidence="10">PS1010</strain>
    </source>
</reference>
<accession>A0A9P1I563</accession>
<dbReference type="GO" id="GO:0015035">
    <property type="term" value="F:protein-disulfide reductase activity"/>
    <property type="evidence" value="ECO:0007669"/>
    <property type="project" value="TreeGrafter"/>
</dbReference>
<dbReference type="GO" id="GO:0036498">
    <property type="term" value="P:IRE1-mediated unfolded protein response"/>
    <property type="evidence" value="ECO:0007669"/>
    <property type="project" value="TreeGrafter"/>
</dbReference>
<organism evidence="10 11">
    <name type="scientific">Caenorhabditis angaria</name>
    <dbReference type="NCBI Taxonomy" id="860376"/>
    <lineage>
        <taxon>Eukaryota</taxon>
        <taxon>Metazoa</taxon>
        <taxon>Ecdysozoa</taxon>
        <taxon>Nematoda</taxon>
        <taxon>Chromadorea</taxon>
        <taxon>Rhabditida</taxon>
        <taxon>Rhabditina</taxon>
        <taxon>Rhabditomorpha</taxon>
        <taxon>Rhabditoidea</taxon>
        <taxon>Rhabditidae</taxon>
        <taxon>Peloderinae</taxon>
        <taxon>Caenorhabditis</taxon>
    </lineage>
</organism>
<protein>
    <recommendedName>
        <fullName evidence="2">DnaJ homolog subfamily C member 10</fullName>
    </recommendedName>
    <alternativeName>
        <fullName evidence="3">DnaJ homolog subfamily C member 16</fullName>
    </alternativeName>
    <alternativeName>
        <fullName evidence="6">Endoplasmic reticulum DNA J domain-containing protein 8</fullName>
    </alternativeName>
</protein>
<evidence type="ECO:0000313" key="11">
    <source>
        <dbReference type="Proteomes" id="UP001152747"/>
    </source>
</evidence>
<evidence type="ECO:0000256" key="2">
    <source>
        <dbReference type="ARBA" id="ARBA00020920"/>
    </source>
</evidence>
<dbReference type="SMART" id="SM00271">
    <property type="entry name" value="DnaJ"/>
    <property type="match status" value="1"/>
</dbReference>
<feature type="chain" id="PRO_5040127410" description="DnaJ homolog subfamily C member 10" evidence="7">
    <location>
        <begin position="17"/>
        <end position="785"/>
    </location>
</feature>
<dbReference type="PROSITE" id="PS50076">
    <property type="entry name" value="DNAJ_2"/>
    <property type="match status" value="1"/>
</dbReference>
<evidence type="ECO:0000256" key="4">
    <source>
        <dbReference type="ARBA" id="ARBA00023006"/>
    </source>
</evidence>
<dbReference type="InterPro" id="IPR036249">
    <property type="entry name" value="Thioredoxin-like_sf"/>
</dbReference>
<sequence>MRAILSIILLISLVLAEDYYELLGVEKDADDRTIRKAFKKLAIKKHPDRNPDDPNAHDEFVKINKAYEVLKDETLRKKYDQYGEKGLEDGFQGGNNYQSWQFYNDNFGIYDDDVEIVTLNRADFQRLVSESTDIWFINFYSTYCGHCHQLAPTWRKFAREIEGTIRVGAVNCAEDPQLCQSQRVNAYPSLVFYPTFEFYNGQRDVELLTDFVIQRLKSEVLHLTSDNLKALSEEWEPYKDLPWIIDFCGGDNYECLSSTTRRKLSAMLDGLCNVGTIDCNNEEKLCSKFKQSSGVVYFPERSITPEKQINIESMDAQEIAQNVINNLDELPEIDDEDFQHLLEGNDPDEPIAIWILSNNQQSEDRKDFRRLPALISSAKILQFDCSKSDKCGDIVDMTKLPQFLVFKPTGGYEIDYAGSKDFRSAAQFIRDASKSHLHVLNSDSYEYAISGGEFYIVDYFAPWCPPCMKLLAEYRRFHVTADEGSILHSAAIGTLDCVKYRDLCVSAGVQSYPTSIIYTPDGKQHKMIGYHSIESVMEFIDNALNPSVIEITPEDYENLVINRPEIETWIVDFFAPWCGPCQQLAPELQKVARALLEVDENAKTASVDCQKYAQFCKQTGIGSYPTIRMFPAKKTKQPRRSAFYDYPNHMWRNSDSIQRWAYNFLPTEVVSLGNDFTTTVLDSSEPWIVDFFAPWCGHCIQFAPIYDQIAKELEGKVNFAKVDCDQWPGVCQSAQIRAYPTIRLYKGKSGWSRQDVYGTQIHTQLKDPFIDFVTQQLGLEKHDEL</sequence>
<dbReference type="GO" id="GO:0005788">
    <property type="term" value="C:endoplasmic reticulum lumen"/>
    <property type="evidence" value="ECO:0007669"/>
    <property type="project" value="TreeGrafter"/>
</dbReference>
<dbReference type="Pfam" id="PF00226">
    <property type="entry name" value="DnaJ"/>
    <property type="match status" value="1"/>
</dbReference>
<dbReference type="Pfam" id="PF00085">
    <property type="entry name" value="Thioredoxin"/>
    <property type="match status" value="4"/>
</dbReference>
<dbReference type="PANTHER" id="PTHR44340">
    <property type="entry name" value="DNAJ HOMOLOG SUBFAMILY C MEMBER 10"/>
    <property type="match status" value="1"/>
</dbReference>
<feature type="domain" description="Thioredoxin" evidence="9">
    <location>
        <begin position="631"/>
        <end position="775"/>
    </location>
</feature>
<dbReference type="Gene3D" id="1.10.287.110">
    <property type="entry name" value="DnaJ domain"/>
    <property type="match status" value="1"/>
</dbReference>
<evidence type="ECO:0000256" key="5">
    <source>
        <dbReference type="ARBA" id="ARBA00035002"/>
    </source>
</evidence>
<dbReference type="InterPro" id="IPR052460">
    <property type="entry name" value="ER_disulfide_reductase"/>
</dbReference>
<dbReference type="InterPro" id="IPR001623">
    <property type="entry name" value="DnaJ_domain"/>
</dbReference>
<dbReference type="PRINTS" id="PR00421">
    <property type="entry name" value="THIOREDOXIN"/>
</dbReference>
<dbReference type="FunFam" id="1.10.287.110:FF:000029">
    <property type="entry name" value="DnaJ homolog subfamily C member 10"/>
    <property type="match status" value="1"/>
</dbReference>
<keyword evidence="7" id="KW-0732">Signal</keyword>
<dbReference type="PANTHER" id="PTHR44340:SF1">
    <property type="entry name" value="DNAJ HOMOLOG SUBFAMILY C MEMBER 10"/>
    <property type="match status" value="1"/>
</dbReference>
<keyword evidence="4" id="KW-0072">Autophagy</keyword>
<dbReference type="SUPFAM" id="SSF52833">
    <property type="entry name" value="Thioredoxin-like"/>
    <property type="match status" value="5"/>
</dbReference>
<dbReference type="PROSITE" id="PS00636">
    <property type="entry name" value="DNAJ_1"/>
    <property type="match status" value="1"/>
</dbReference>
<dbReference type="GO" id="GO:0016671">
    <property type="term" value="F:oxidoreductase activity, acting on a sulfur group of donors, disulfide as acceptor"/>
    <property type="evidence" value="ECO:0007669"/>
    <property type="project" value="TreeGrafter"/>
</dbReference>
<dbReference type="InterPro" id="IPR018253">
    <property type="entry name" value="DnaJ_domain_CS"/>
</dbReference>
<dbReference type="CDD" id="cd03004">
    <property type="entry name" value="PDI_a_ERdj5_C"/>
    <property type="match status" value="1"/>
</dbReference>
<dbReference type="InterPro" id="IPR017937">
    <property type="entry name" value="Thioredoxin_CS"/>
</dbReference>
<dbReference type="Gene3D" id="3.40.30.10">
    <property type="entry name" value="Glutaredoxin"/>
    <property type="match status" value="6"/>
</dbReference>